<keyword evidence="4" id="KW-1185">Reference proteome</keyword>
<dbReference type="InterPro" id="IPR036868">
    <property type="entry name" value="TusA-like_sf"/>
</dbReference>
<comment type="similarity">
    <text evidence="1">Belongs to the sulfur carrier protein TusA family.</text>
</comment>
<proteinExistence type="inferred from homology"/>
<dbReference type="AlphaFoldDB" id="A0A501X4V4"/>
<dbReference type="EMBL" id="VFRR01000001">
    <property type="protein sequence ID" value="TPE55481.1"/>
    <property type="molecule type" value="Genomic_DNA"/>
</dbReference>
<evidence type="ECO:0000259" key="2">
    <source>
        <dbReference type="Pfam" id="PF01206"/>
    </source>
</evidence>
<dbReference type="InterPro" id="IPR001455">
    <property type="entry name" value="TusA-like"/>
</dbReference>
<organism evidence="3 4">
    <name type="scientific">Maribrevibacterium harenarium</name>
    <dbReference type="NCBI Taxonomy" id="2589817"/>
    <lineage>
        <taxon>Bacteria</taxon>
        <taxon>Pseudomonadati</taxon>
        <taxon>Pseudomonadota</taxon>
        <taxon>Gammaproteobacteria</taxon>
        <taxon>Oceanospirillales</taxon>
        <taxon>Oceanospirillaceae</taxon>
        <taxon>Maribrevibacterium</taxon>
    </lineage>
</organism>
<feature type="domain" description="UPF0033" evidence="2">
    <location>
        <begin position="14"/>
        <end position="80"/>
    </location>
</feature>
<dbReference type="Proteomes" id="UP000315901">
    <property type="component" value="Unassembled WGS sequence"/>
</dbReference>
<name>A0A501X4V4_9GAMM</name>
<gene>
    <name evidence="3" type="ORF">FJM67_00070</name>
</gene>
<evidence type="ECO:0000256" key="1">
    <source>
        <dbReference type="ARBA" id="ARBA00008984"/>
    </source>
</evidence>
<evidence type="ECO:0000313" key="3">
    <source>
        <dbReference type="EMBL" id="TPE55481.1"/>
    </source>
</evidence>
<protein>
    <submittedName>
        <fullName evidence="3">Sulfurtransferase TusA family protein</fullName>
    </submittedName>
</protein>
<accession>A0A501X4V4</accession>
<dbReference type="GO" id="GO:0016740">
    <property type="term" value="F:transferase activity"/>
    <property type="evidence" value="ECO:0007669"/>
    <property type="project" value="UniProtKB-KW"/>
</dbReference>
<dbReference type="PANTHER" id="PTHR33279:SF19">
    <property type="entry name" value="SSL1707 PROTEIN"/>
    <property type="match status" value="1"/>
</dbReference>
<evidence type="ECO:0000313" key="4">
    <source>
        <dbReference type="Proteomes" id="UP000315901"/>
    </source>
</evidence>
<sequence>MVMLQTELEYDLLVDAREDRCPMPLLKAKLALAKCQPGQIICLMATDEGSLQDVPRYLDMVSHRLLEQAMVEDCCYFLIEKGVA</sequence>
<dbReference type="PANTHER" id="PTHR33279">
    <property type="entry name" value="SULFUR CARRIER PROTEIN YEDF-RELATED"/>
    <property type="match status" value="1"/>
</dbReference>
<comment type="caution">
    <text evidence="3">The sequence shown here is derived from an EMBL/GenBank/DDBJ whole genome shotgun (WGS) entry which is preliminary data.</text>
</comment>
<dbReference type="OrthoDB" id="9797551at2"/>
<dbReference type="CDD" id="cd00291">
    <property type="entry name" value="SirA_YedF_YeeD"/>
    <property type="match status" value="1"/>
</dbReference>
<keyword evidence="3" id="KW-0808">Transferase</keyword>
<dbReference type="SUPFAM" id="SSF64307">
    <property type="entry name" value="SirA-like"/>
    <property type="match status" value="1"/>
</dbReference>
<reference evidence="3 4" key="1">
    <citation type="submission" date="2019-06" db="EMBL/GenBank/DDBJ databases">
        <title>A novel bacterium of genus Marinomonas, isolated from coastal sand.</title>
        <authorList>
            <person name="Huang H."/>
            <person name="Mo K."/>
            <person name="Hu Y."/>
        </authorList>
    </citation>
    <scope>NUCLEOTIDE SEQUENCE [LARGE SCALE GENOMIC DNA]</scope>
    <source>
        <strain evidence="3 4">HB171799</strain>
    </source>
</reference>
<dbReference type="Gene3D" id="3.30.110.40">
    <property type="entry name" value="TusA-like domain"/>
    <property type="match status" value="1"/>
</dbReference>
<dbReference type="Pfam" id="PF01206">
    <property type="entry name" value="TusA"/>
    <property type="match status" value="1"/>
</dbReference>